<dbReference type="InterPro" id="IPR036873">
    <property type="entry name" value="Rhodanese-like_dom_sf"/>
</dbReference>
<dbReference type="EMBL" id="JACHOO010000004">
    <property type="protein sequence ID" value="MBB5753254.1"/>
    <property type="molecule type" value="Genomic_DNA"/>
</dbReference>
<feature type="domain" description="Rhodanese" evidence="1">
    <location>
        <begin position="25"/>
        <end position="148"/>
    </location>
</feature>
<dbReference type="GO" id="GO:0016740">
    <property type="term" value="F:transferase activity"/>
    <property type="evidence" value="ECO:0007669"/>
    <property type="project" value="UniProtKB-KW"/>
</dbReference>
<dbReference type="Gene3D" id="3.40.250.10">
    <property type="entry name" value="Rhodanese-like domain"/>
    <property type="match status" value="1"/>
</dbReference>
<proteinExistence type="predicted"/>
<dbReference type="PANTHER" id="PTHR47377">
    <property type="entry name" value="RHODANESE-LIKE DOMAIN-CONTAINING PROTEIN 4, CHLOROPLASTIC"/>
    <property type="match status" value="1"/>
</dbReference>
<dbReference type="InterPro" id="IPR044240">
    <property type="entry name" value="STR4-like"/>
</dbReference>
<organism evidence="2 3">
    <name type="scientific">Prosthecomicrobium pneumaticum</name>
    <dbReference type="NCBI Taxonomy" id="81895"/>
    <lineage>
        <taxon>Bacteria</taxon>
        <taxon>Pseudomonadati</taxon>
        <taxon>Pseudomonadota</taxon>
        <taxon>Alphaproteobacteria</taxon>
        <taxon>Hyphomicrobiales</taxon>
        <taxon>Kaistiaceae</taxon>
        <taxon>Prosthecomicrobium</taxon>
    </lineage>
</organism>
<dbReference type="PROSITE" id="PS50206">
    <property type="entry name" value="RHODANESE_3"/>
    <property type="match status" value="1"/>
</dbReference>
<evidence type="ECO:0000259" key="1">
    <source>
        <dbReference type="PROSITE" id="PS50206"/>
    </source>
</evidence>
<dbReference type="RefSeq" id="WP_183855890.1">
    <property type="nucleotide sequence ID" value="NZ_JACHOO010000004.1"/>
</dbReference>
<evidence type="ECO:0000313" key="2">
    <source>
        <dbReference type="EMBL" id="MBB5753254.1"/>
    </source>
</evidence>
<dbReference type="SMART" id="SM00450">
    <property type="entry name" value="RHOD"/>
    <property type="match status" value="1"/>
</dbReference>
<sequence>MSEGSDRAGFAGNVSVEHAFDRLSAEAAATLIDVRTRAEWSYVGVPDLTVLGKEPVLVEWQSWPTGAVAADFVGTLEAALAARGVAKGAPLYFICRSGARSHAAALAMAAAGHGPCFNVADGFEGPLDGARHRGASGGWKAAGLPWVQT</sequence>
<dbReference type="PANTHER" id="PTHR47377:SF1">
    <property type="entry name" value="RHODANESE-LIKE DOMAIN-CONTAINING PROTEIN 4, CHLOROPLASTIC"/>
    <property type="match status" value="1"/>
</dbReference>
<evidence type="ECO:0000313" key="3">
    <source>
        <dbReference type="Proteomes" id="UP000523821"/>
    </source>
</evidence>
<gene>
    <name evidence="2" type="ORF">GGQ63_002320</name>
</gene>
<dbReference type="AlphaFoldDB" id="A0A7W9FMA0"/>
<protein>
    <submittedName>
        <fullName evidence="2">Rhodanese-related sulfurtransferase</fullName>
    </submittedName>
</protein>
<comment type="caution">
    <text evidence="2">The sequence shown here is derived from an EMBL/GenBank/DDBJ whole genome shotgun (WGS) entry which is preliminary data.</text>
</comment>
<dbReference type="Proteomes" id="UP000523821">
    <property type="component" value="Unassembled WGS sequence"/>
</dbReference>
<name>A0A7W9FMA0_9HYPH</name>
<dbReference type="Pfam" id="PF00581">
    <property type="entry name" value="Rhodanese"/>
    <property type="match status" value="1"/>
</dbReference>
<accession>A0A7W9FMA0</accession>
<keyword evidence="2" id="KW-0808">Transferase</keyword>
<reference evidence="2 3" key="1">
    <citation type="submission" date="2020-08" db="EMBL/GenBank/DDBJ databases">
        <title>Genomic Encyclopedia of Type Strains, Phase IV (KMG-IV): sequencing the most valuable type-strain genomes for metagenomic binning, comparative biology and taxonomic classification.</title>
        <authorList>
            <person name="Goeker M."/>
        </authorList>
    </citation>
    <scope>NUCLEOTIDE SEQUENCE [LARGE SCALE GENOMIC DNA]</scope>
    <source>
        <strain evidence="2 3">DSM 16268</strain>
    </source>
</reference>
<dbReference type="SUPFAM" id="SSF52821">
    <property type="entry name" value="Rhodanese/Cell cycle control phosphatase"/>
    <property type="match status" value="1"/>
</dbReference>
<keyword evidence="3" id="KW-1185">Reference proteome</keyword>
<dbReference type="InterPro" id="IPR001763">
    <property type="entry name" value="Rhodanese-like_dom"/>
</dbReference>